<feature type="disulfide bond" evidence="1">
    <location>
        <begin position="56"/>
        <end position="65"/>
    </location>
</feature>
<protein>
    <recommendedName>
        <fullName evidence="3">EGF-like domain-containing protein</fullName>
    </recommendedName>
</protein>
<evidence type="ECO:0000313" key="5">
    <source>
        <dbReference type="Proteomes" id="UP000053268"/>
    </source>
</evidence>
<organism evidence="4 5">
    <name type="scientific">Papilio xuthus</name>
    <name type="common">Asian swallowtail butterfly</name>
    <dbReference type="NCBI Taxonomy" id="66420"/>
    <lineage>
        <taxon>Eukaryota</taxon>
        <taxon>Metazoa</taxon>
        <taxon>Ecdysozoa</taxon>
        <taxon>Arthropoda</taxon>
        <taxon>Hexapoda</taxon>
        <taxon>Insecta</taxon>
        <taxon>Pterygota</taxon>
        <taxon>Neoptera</taxon>
        <taxon>Endopterygota</taxon>
        <taxon>Lepidoptera</taxon>
        <taxon>Glossata</taxon>
        <taxon>Ditrysia</taxon>
        <taxon>Papilionoidea</taxon>
        <taxon>Papilionidae</taxon>
        <taxon>Papilioninae</taxon>
        <taxon>Papilio</taxon>
    </lineage>
</organism>
<dbReference type="AlphaFoldDB" id="A0A194QC02"/>
<dbReference type="PROSITE" id="PS00022">
    <property type="entry name" value="EGF_1"/>
    <property type="match status" value="1"/>
</dbReference>
<dbReference type="Proteomes" id="UP000053268">
    <property type="component" value="Unassembled WGS sequence"/>
</dbReference>
<proteinExistence type="predicted"/>
<feature type="domain" description="EGF-like" evidence="3">
    <location>
        <begin position="32"/>
        <end position="66"/>
    </location>
</feature>
<accession>A0A194QC02</accession>
<evidence type="ECO:0000256" key="2">
    <source>
        <dbReference type="SAM" id="Phobius"/>
    </source>
</evidence>
<dbReference type="InterPro" id="IPR000742">
    <property type="entry name" value="EGF"/>
</dbReference>
<sequence>MGNNGKSGVGAGWTGLAAGEVPRVLELLKSKGGLRCAGLCGAGGRCVAASGGVCACAAGRGGAHCQRYVGHDSACAALSCPPHAFCAWRPDDDPLGPGEAFCACEGEGCEMGGAVRGGGGGAWLGGVLALLTLVSLLLAALYLVHRRRRGAFVHARLADNVEISNPMYLAGEDEPEPRGAHDANGGNHFANPVYESIYSPQEAHPTEVSLAHIVTHLTAAFVPLLIFVVVPGARQLAAGGFSGTPVDRSSAVQGAVQCACAPDAYAS</sequence>
<keyword evidence="1" id="KW-0245">EGF-like domain</keyword>
<keyword evidence="2" id="KW-0472">Membrane</keyword>
<keyword evidence="5" id="KW-1185">Reference proteome</keyword>
<keyword evidence="2" id="KW-1133">Transmembrane helix</keyword>
<dbReference type="EMBL" id="KQ459193">
    <property type="protein sequence ID" value="KPJ02992.1"/>
    <property type="molecule type" value="Genomic_DNA"/>
</dbReference>
<reference evidence="4 5" key="1">
    <citation type="journal article" date="2015" name="Nat. Commun.">
        <title>Outbred genome sequencing and CRISPR/Cas9 gene editing in butterflies.</title>
        <authorList>
            <person name="Li X."/>
            <person name="Fan D."/>
            <person name="Zhang W."/>
            <person name="Liu G."/>
            <person name="Zhang L."/>
            <person name="Zhao L."/>
            <person name="Fang X."/>
            <person name="Chen L."/>
            <person name="Dong Y."/>
            <person name="Chen Y."/>
            <person name="Ding Y."/>
            <person name="Zhao R."/>
            <person name="Feng M."/>
            <person name="Zhu Y."/>
            <person name="Feng Y."/>
            <person name="Jiang X."/>
            <person name="Zhu D."/>
            <person name="Xiang H."/>
            <person name="Feng X."/>
            <person name="Li S."/>
            <person name="Wang J."/>
            <person name="Zhang G."/>
            <person name="Kronforst M.R."/>
            <person name="Wang W."/>
        </authorList>
    </citation>
    <scope>NUCLEOTIDE SEQUENCE [LARGE SCALE GENOMIC DNA]</scope>
    <source>
        <strain evidence="4">Ya'a_city_454_Px</strain>
        <tissue evidence="4">Whole body</tissue>
    </source>
</reference>
<evidence type="ECO:0000259" key="3">
    <source>
        <dbReference type="PROSITE" id="PS50026"/>
    </source>
</evidence>
<evidence type="ECO:0000256" key="1">
    <source>
        <dbReference type="PROSITE-ProRule" id="PRU00076"/>
    </source>
</evidence>
<keyword evidence="1" id="KW-1015">Disulfide bond</keyword>
<name>A0A194QC02_PAPXU</name>
<feature type="transmembrane region" description="Helical" evidence="2">
    <location>
        <begin position="121"/>
        <end position="144"/>
    </location>
</feature>
<dbReference type="STRING" id="66420.A0A194QC02"/>
<keyword evidence="2" id="KW-0812">Transmembrane</keyword>
<gene>
    <name evidence="4" type="ORF">RR46_06150</name>
</gene>
<feature type="disulfide bond" evidence="1">
    <location>
        <begin position="36"/>
        <end position="46"/>
    </location>
</feature>
<comment type="caution">
    <text evidence="1">Lacks conserved residue(s) required for the propagation of feature annotation.</text>
</comment>
<dbReference type="PROSITE" id="PS50026">
    <property type="entry name" value="EGF_3"/>
    <property type="match status" value="1"/>
</dbReference>
<evidence type="ECO:0000313" key="4">
    <source>
        <dbReference type="EMBL" id="KPJ02992.1"/>
    </source>
</evidence>